<dbReference type="InterPro" id="IPR058513">
    <property type="entry name" value="DUF8200"/>
</dbReference>
<protein>
    <submittedName>
        <fullName evidence="2">Uncharacterized protein</fullName>
    </submittedName>
</protein>
<sequence length="113" mass="11170">MTTLSSSRAKPVAIVAALAWTTLSLGTAIAPSPAQGAEGVFYRAQLTAPTAKANAIAGGLAWKCADSSCAAAKGTSRPAIVCARLAKEVGPIAAFTAGGKALEPAELARCNGN</sequence>
<feature type="chain" id="PRO_5026186560" evidence="1">
    <location>
        <begin position="37"/>
        <end position="113"/>
    </location>
</feature>
<evidence type="ECO:0000313" key="3">
    <source>
        <dbReference type="Proteomes" id="UP000439522"/>
    </source>
</evidence>
<dbReference type="OrthoDB" id="7594837at2"/>
<dbReference type="Pfam" id="PF26624">
    <property type="entry name" value="DUF8200"/>
    <property type="match status" value="1"/>
</dbReference>
<dbReference type="NCBIfam" id="NF047636">
    <property type="entry name" value="CC_3452_fam"/>
    <property type="match status" value="1"/>
</dbReference>
<gene>
    <name evidence="2" type="ORF">GRI40_07650</name>
</gene>
<reference evidence="2 3" key="1">
    <citation type="submission" date="2019-12" db="EMBL/GenBank/DDBJ databases">
        <title>Genomic-based taxomic classification of the family Erythrobacteraceae.</title>
        <authorList>
            <person name="Xu L."/>
        </authorList>
    </citation>
    <scope>NUCLEOTIDE SEQUENCE [LARGE SCALE GENOMIC DNA]</scope>
    <source>
        <strain evidence="2 3">100921-2</strain>
    </source>
</reference>
<evidence type="ECO:0000256" key="1">
    <source>
        <dbReference type="SAM" id="SignalP"/>
    </source>
</evidence>
<dbReference type="InterPro" id="IPR058067">
    <property type="entry name" value="CC_3452-like"/>
</dbReference>
<accession>A0A6I4TEJ3</accession>
<keyword evidence="1" id="KW-0732">Signal</keyword>
<organism evidence="2 3">
    <name type="scientific">Tsuneonella aeria</name>
    <dbReference type="NCBI Taxonomy" id="1837929"/>
    <lineage>
        <taxon>Bacteria</taxon>
        <taxon>Pseudomonadati</taxon>
        <taxon>Pseudomonadota</taxon>
        <taxon>Alphaproteobacteria</taxon>
        <taxon>Sphingomonadales</taxon>
        <taxon>Erythrobacteraceae</taxon>
        <taxon>Tsuneonella</taxon>
    </lineage>
</organism>
<dbReference type="AlphaFoldDB" id="A0A6I4TEJ3"/>
<name>A0A6I4TEJ3_9SPHN</name>
<proteinExistence type="predicted"/>
<keyword evidence="3" id="KW-1185">Reference proteome</keyword>
<evidence type="ECO:0000313" key="2">
    <source>
        <dbReference type="EMBL" id="MXO75087.1"/>
    </source>
</evidence>
<dbReference type="EMBL" id="WTZA01000001">
    <property type="protein sequence ID" value="MXO75087.1"/>
    <property type="molecule type" value="Genomic_DNA"/>
</dbReference>
<dbReference type="RefSeq" id="WP_160610773.1">
    <property type="nucleotide sequence ID" value="NZ_WTZA01000001.1"/>
</dbReference>
<dbReference type="Proteomes" id="UP000439522">
    <property type="component" value="Unassembled WGS sequence"/>
</dbReference>
<feature type="signal peptide" evidence="1">
    <location>
        <begin position="1"/>
        <end position="36"/>
    </location>
</feature>
<comment type="caution">
    <text evidence="2">The sequence shown here is derived from an EMBL/GenBank/DDBJ whole genome shotgun (WGS) entry which is preliminary data.</text>
</comment>